<accession>A0A2S8G9E9</accession>
<dbReference type="Pfam" id="PF04402">
    <property type="entry name" value="SIMPL"/>
    <property type="match status" value="1"/>
</dbReference>
<gene>
    <name evidence="2" type="ORF">C5Y98_03540</name>
</gene>
<feature type="signal peptide" evidence="1">
    <location>
        <begin position="1"/>
        <end position="26"/>
    </location>
</feature>
<dbReference type="InterPro" id="IPR007497">
    <property type="entry name" value="SIMPL/DUF541"/>
</dbReference>
<keyword evidence="1" id="KW-0732">Signal</keyword>
<organism evidence="2 3">
    <name type="scientific">Blastopirellula marina</name>
    <dbReference type="NCBI Taxonomy" id="124"/>
    <lineage>
        <taxon>Bacteria</taxon>
        <taxon>Pseudomonadati</taxon>
        <taxon>Planctomycetota</taxon>
        <taxon>Planctomycetia</taxon>
        <taxon>Pirellulales</taxon>
        <taxon>Pirellulaceae</taxon>
        <taxon>Blastopirellula</taxon>
    </lineage>
</organism>
<evidence type="ECO:0000313" key="2">
    <source>
        <dbReference type="EMBL" id="PQO41049.1"/>
    </source>
</evidence>
<proteinExistence type="predicted"/>
<dbReference type="AlphaFoldDB" id="A0A2S8G9E9"/>
<dbReference type="RefSeq" id="WP_105351690.1">
    <property type="nucleotide sequence ID" value="NZ_PUIB01000006.1"/>
</dbReference>
<dbReference type="OrthoDB" id="293952at2"/>
<sequence>MKFVIRFFFVLLAITASTIPCTEASAQEPPMVASQGEAIIQHWPTELVVRLDLVGRASSLDEALETLQKRKESAGLLLKTLGAEMDTVEYGDPTTANVASQGQAQMQAMIRQRIQRSGGKMPEGLKMPESTTVTLPMTARWKLDATDPTKLLQQVDSLRKQIEKADIGGMKSEEPTLAEQELLEEAESFGYDPYSDEPQAKPGTPMFSFAAKITEEERTQATKVAFQSAQADAKELAAAAGRELGELMSLSSSSRGGLSPEEMYGYGYGRRMPMPPSNDPLTTEVPELGKVAFRFNVQARFRLLSRDAK</sequence>
<evidence type="ECO:0008006" key="4">
    <source>
        <dbReference type="Google" id="ProtNLM"/>
    </source>
</evidence>
<name>A0A2S8G9E9_9BACT</name>
<feature type="chain" id="PRO_5015523895" description="SIMPL domain-containing protein" evidence="1">
    <location>
        <begin position="27"/>
        <end position="309"/>
    </location>
</feature>
<protein>
    <recommendedName>
        <fullName evidence="4">SIMPL domain-containing protein</fullName>
    </recommendedName>
</protein>
<dbReference type="Gene3D" id="3.30.110.170">
    <property type="entry name" value="Protein of unknown function (DUF541), domain 1"/>
    <property type="match status" value="1"/>
</dbReference>
<reference evidence="2 3" key="1">
    <citation type="submission" date="2018-02" db="EMBL/GenBank/DDBJ databases">
        <title>Comparative genomes isolates from brazilian mangrove.</title>
        <authorList>
            <person name="Araujo J.E."/>
            <person name="Taketani R.G."/>
            <person name="Silva M.C.P."/>
            <person name="Loureco M.V."/>
            <person name="Andreote F.D."/>
        </authorList>
    </citation>
    <scope>NUCLEOTIDE SEQUENCE [LARGE SCALE GENOMIC DNA]</scope>
    <source>
        <strain evidence="2 3">NAP PRIS-MGV</strain>
    </source>
</reference>
<dbReference type="Proteomes" id="UP000239388">
    <property type="component" value="Unassembled WGS sequence"/>
</dbReference>
<dbReference type="EMBL" id="PUIB01000006">
    <property type="protein sequence ID" value="PQO41049.1"/>
    <property type="molecule type" value="Genomic_DNA"/>
</dbReference>
<evidence type="ECO:0000313" key="3">
    <source>
        <dbReference type="Proteomes" id="UP000239388"/>
    </source>
</evidence>
<evidence type="ECO:0000256" key="1">
    <source>
        <dbReference type="SAM" id="SignalP"/>
    </source>
</evidence>
<comment type="caution">
    <text evidence="2">The sequence shown here is derived from an EMBL/GenBank/DDBJ whole genome shotgun (WGS) entry which is preliminary data.</text>
</comment>